<dbReference type="RefSeq" id="WP_378283321.1">
    <property type="nucleotide sequence ID" value="NZ_JBHSON010000024.1"/>
</dbReference>
<reference evidence="9" key="1">
    <citation type="journal article" date="2019" name="Int. J. Syst. Evol. Microbiol.">
        <title>The Global Catalogue of Microorganisms (GCM) 10K type strain sequencing project: providing services to taxonomists for standard genome sequencing and annotation.</title>
        <authorList>
            <consortium name="The Broad Institute Genomics Platform"/>
            <consortium name="The Broad Institute Genome Sequencing Center for Infectious Disease"/>
            <person name="Wu L."/>
            <person name="Ma J."/>
        </authorList>
    </citation>
    <scope>NUCLEOTIDE SEQUENCE [LARGE SCALE GENOMIC DNA]</scope>
    <source>
        <strain evidence="9">KCTC 42087</strain>
    </source>
</reference>
<dbReference type="Proteomes" id="UP001596074">
    <property type="component" value="Unassembled WGS sequence"/>
</dbReference>
<feature type="transmembrane region" description="Helical" evidence="6">
    <location>
        <begin position="304"/>
        <end position="326"/>
    </location>
</feature>
<evidence type="ECO:0000256" key="2">
    <source>
        <dbReference type="ARBA" id="ARBA00022741"/>
    </source>
</evidence>
<keyword evidence="6" id="KW-0812">Transmembrane</keyword>
<dbReference type="PROSITE" id="PS50011">
    <property type="entry name" value="PROTEIN_KINASE_DOM"/>
    <property type="match status" value="1"/>
</dbReference>
<dbReference type="PROSITE" id="PS00107">
    <property type="entry name" value="PROTEIN_KINASE_ATP"/>
    <property type="match status" value="1"/>
</dbReference>
<keyword evidence="1" id="KW-0808">Transferase</keyword>
<dbReference type="SUPFAM" id="SSF56112">
    <property type="entry name" value="Protein kinase-like (PK-like)"/>
    <property type="match status" value="1"/>
</dbReference>
<sequence length="710" mass="75617">MTAALEPGDPERIGRYRLLRRLGEGGMGVVYLGASPAGRAVAIKVVRPELAGDPDFRARFRGEVEAAQKVSGAFTSPVVEAEPDGTVPWLAIAYINGLGLNETIERYGPMSEPPLRTLGAGLGEALIAIHEAGLLHRDLKPANILLAKDGPKVIDFGISKADTATLTAEGQFIGSPGYMSPEQIHGTRLTPASDVFAYGAVLAFAATGRPPFGKGAVPSIIHRTLHEEPDLYGLPASLAQLVTACLSRDPDRRPPAKLLPALLAAQPVTPGWLPGDVGEELRQREDTLVLDLRTLVRARNRRRLLIGGAVAGLAAIGGGTAAALAAPQGEKGHRLSPPKLLWRTTIEDEDDIGLVVRPRSIISVARKTFEDDFRCYSLATGRQIWSETGRMVAGPELIYTMSGSSGAVVAMDESQTVKWTYNPPARYRYPELMAPANGLLVLSGDRTITGLNPATGGRLWMREWPQASFVTCYGVQGRTLLAGAIKEGGESRHLALDITTGAVRWSRPLETMLSMPRNGDLIFAGSSRTTLDALSADTGRKVWSADLPNAERDPDGKDALLLNVTVANGLVYMNGPTIYALDASTGRQRWTYTPTSPGGRTRNFLVDGRYAYVLDSPRLVALDARTGRRLWSADTPAPDTAPLVVAGGLICVGVAGTTGSGLYAWDAKTGQIIWNYPITTPVSTKQGELSTNGPTLAAAHGNALLAFHLG</sequence>
<keyword evidence="2 5" id="KW-0547">Nucleotide-binding</keyword>
<evidence type="ECO:0000256" key="4">
    <source>
        <dbReference type="ARBA" id="ARBA00022840"/>
    </source>
</evidence>
<dbReference type="SUPFAM" id="SSF50998">
    <property type="entry name" value="Quinoprotein alcohol dehydrogenase-like"/>
    <property type="match status" value="2"/>
</dbReference>
<dbReference type="InterPro" id="IPR008271">
    <property type="entry name" value="Ser/Thr_kinase_AS"/>
</dbReference>
<gene>
    <name evidence="8" type="ORF">ACFPZN_18905</name>
</gene>
<keyword evidence="9" id="KW-1185">Reference proteome</keyword>
<dbReference type="PANTHER" id="PTHR43289">
    <property type="entry name" value="MITOGEN-ACTIVATED PROTEIN KINASE KINASE KINASE 20-RELATED"/>
    <property type="match status" value="1"/>
</dbReference>
<evidence type="ECO:0000313" key="8">
    <source>
        <dbReference type="EMBL" id="MFC5747702.1"/>
    </source>
</evidence>
<dbReference type="InterPro" id="IPR011009">
    <property type="entry name" value="Kinase-like_dom_sf"/>
</dbReference>
<evidence type="ECO:0000256" key="5">
    <source>
        <dbReference type="PROSITE-ProRule" id="PRU10141"/>
    </source>
</evidence>
<feature type="binding site" evidence="5">
    <location>
        <position position="44"/>
    </location>
    <ligand>
        <name>ATP</name>
        <dbReference type="ChEBI" id="CHEBI:30616"/>
    </ligand>
</feature>
<dbReference type="PANTHER" id="PTHR43289:SF34">
    <property type="entry name" value="SERINE_THREONINE-PROTEIN KINASE YBDM-RELATED"/>
    <property type="match status" value="1"/>
</dbReference>
<dbReference type="Gene3D" id="3.30.200.20">
    <property type="entry name" value="Phosphorylase Kinase, domain 1"/>
    <property type="match status" value="1"/>
</dbReference>
<accession>A0ABW0ZZ62</accession>
<dbReference type="InterPro" id="IPR000719">
    <property type="entry name" value="Prot_kinase_dom"/>
</dbReference>
<evidence type="ECO:0000259" key="7">
    <source>
        <dbReference type="PROSITE" id="PS50011"/>
    </source>
</evidence>
<dbReference type="InterPro" id="IPR011047">
    <property type="entry name" value="Quinoprotein_ADH-like_sf"/>
</dbReference>
<evidence type="ECO:0000256" key="6">
    <source>
        <dbReference type="SAM" id="Phobius"/>
    </source>
</evidence>
<dbReference type="InterPro" id="IPR018391">
    <property type="entry name" value="PQQ_b-propeller_rpt"/>
</dbReference>
<proteinExistence type="predicted"/>
<evidence type="ECO:0000256" key="1">
    <source>
        <dbReference type="ARBA" id="ARBA00022679"/>
    </source>
</evidence>
<dbReference type="PROSITE" id="PS00108">
    <property type="entry name" value="PROTEIN_KINASE_ST"/>
    <property type="match status" value="1"/>
</dbReference>
<dbReference type="InterPro" id="IPR002372">
    <property type="entry name" value="PQQ_rpt_dom"/>
</dbReference>
<organism evidence="8 9">
    <name type="scientific">Actinomadura rugatobispora</name>
    <dbReference type="NCBI Taxonomy" id="1994"/>
    <lineage>
        <taxon>Bacteria</taxon>
        <taxon>Bacillati</taxon>
        <taxon>Actinomycetota</taxon>
        <taxon>Actinomycetes</taxon>
        <taxon>Streptosporangiales</taxon>
        <taxon>Thermomonosporaceae</taxon>
        <taxon>Actinomadura</taxon>
    </lineage>
</organism>
<dbReference type="SMART" id="SM00564">
    <property type="entry name" value="PQQ"/>
    <property type="match status" value="5"/>
</dbReference>
<dbReference type="EMBL" id="JBHSON010000024">
    <property type="protein sequence ID" value="MFC5747702.1"/>
    <property type="molecule type" value="Genomic_DNA"/>
</dbReference>
<name>A0ABW0ZZ62_9ACTN</name>
<dbReference type="Pfam" id="PF13360">
    <property type="entry name" value="PQQ_2"/>
    <property type="match status" value="1"/>
</dbReference>
<keyword evidence="6" id="KW-1133">Transmembrane helix</keyword>
<dbReference type="Pfam" id="PF00069">
    <property type="entry name" value="Pkinase"/>
    <property type="match status" value="1"/>
</dbReference>
<dbReference type="Gene3D" id="2.130.10.10">
    <property type="entry name" value="YVTN repeat-like/Quinoprotein amine dehydrogenase"/>
    <property type="match status" value="2"/>
</dbReference>
<keyword evidence="6" id="KW-0472">Membrane</keyword>
<dbReference type="InterPro" id="IPR017441">
    <property type="entry name" value="Protein_kinase_ATP_BS"/>
</dbReference>
<dbReference type="InterPro" id="IPR015943">
    <property type="entry name" value="WD40/YVTN_repeat-like_dom_sf"/>
</dbReference>
<comment type="caution">
    <text evidence="8">The sequence shown here is derived from an EMBL/GenBank/DDBJ whole genome shotgun (WGS) entry which is preliminary data.</text>
</comment>
<feature type="domain" description="Protein kinase" evidence="7">
    <location>
        <begin position="16"/>
        <end position="269"/>
    </location>
</feature>
<protein>
    <submittedName>
        <fullName evidence="8">PQQ-binding-like beta-propeller repeat protein</fullName>
    </submittedName>
</protein>
<dbReference type="SMART" id="SM00220">
    <property type="entry name" value="S_TKc"/>
    <property type="match status" value="1"/>
</dbReference>
<dbReference type="Gene3D" id="1.10.510.10">
    <property type="entry name" value="Transferase(Phosphotransferase) domain 1"/>
    <property type="match status" value="1"/>
</dbReference>
<evidence type="ECO:0000256" key="3">
    <source>
        <dbReference type="ARBA" id="ARBA00022777"/>
    </source>
</evidence>
<keyword evidence="4 5" id="KW-0067">ATP-binding</keyword>
<keyword evidence="3" id="KW-0418">Kinase</keyword>
<evidence type="ECO:0000313" key="9">
    <source>
        <dbReference type="Proteomes" id="UP001596074"/>
    </source>
</evidence>
<dbReference type="CDD" id="cd14014">
    <property type="entry name" value="STKc_PknB_like"/>
    <property type="match status" value="1"/>
</dbReference>